<keyword evidence="9" id="KW-1185">Reference proteome</keyword>
<proteinExistence type="predicted"/>
<dbReference type="AlphaFoldDB" id="A0A073JYA0"/>
<comment type="catalytic activity">
    <reaction evidence="6">
        <text>(R)-lactate + A = pyruvate + AH2</text>
        <dbReference type="Rhea" id="RHEA:15089"/>
        <dbReference type="ChEBI" id="CHEBI:13193"/>
        <dbReference type="ChEBI" id="CHEBI:15361"/>
        <dbReference type="ChEBI" id="CHEBI:16004"/>
        <dbReference type="ChEBI" id="CHEBI:17499"/>
    </reaction>
</comment>
<evidence type="ECO:0000256" key="3">
    <source>
        <dbReference type="ARBA" id="ARBA00022737"/>
    </source>
</evidence>
<reference evidence="8 9" key="1">
    <citation type="submission" date="2014-06" db="EMBL/GenBank/DDBJ databases">
        <title>Draft genome sequence of Bacillus manliponensis JCM 15802 (MCCC 1A00708).</title>
        <authorList>
            <person name="Lai Q."/>
            <person name="Liu Y."/>
            <person name="Shao Z."/>
        </authorList>
    </citation>
    <scope>NUCLEOTIDE SEQUENCE [LARGE SCALE GENOMIC DNA]</scope>
    <source>
        <strain evidence="8 9">JCM 15802</strain>
    </source>
</reference>
<evidence type="ECO:0000256" key="1">
    <source>
        <dbReference type="ARBA" id="ARBA00022485"/>
    </source>
</evidence>
<dbReference type="Pfam" id="PF02754">
    <property type="entry name" value="CCG"/>
    <property type="match status" value="2"/>
</dbReference>
<comment type="caution">
    <text evidence="8">The sequence shown here is derived from an EMBL/GenBank/DDBJ whole genome shotgun (WGS) entry which is preliminary data.</text>
</comment>
<dbReference type="RefSeq" id="WP_034638207.1">
    <property type="nucleotide sequence ID" value="NZ_CBCSJC010000007.1"/>
</dbReference>
<dbReference type="Proteomes" id="UP000027822">
    <property type="component" value="Unassembled WGS sequence"/>
</dbReference>
<comment type="cofactor">
    <cofactor evidence="6">
        <name>[4Fe-4S] cluster</name>
        <dbReference type="ChEBI" id="CHEBI:49883"/>
    </cofactor>
    <text evidence="6">Binds 2 [4Fe-4S] clusters.</text>
</comment>
<dbReference type="SUPFAM" id="SSF46548">
    <property type="entry name" value="alpha-helical ferredoxin"/>
    <property type="match status" value="1"/>
</dbReference>
<name>A0A073JYA0_9BACI</name>
<dbReference type="eggNOG" id="COG0247">
    <property type="taxonomic scope" value="Bacteria"/>
</dbReference>
<evidence type="ECO:0000313" key="8">
    <source>
        <dbReference type="EMBL" id="KEK19959.1"/>
    </source>
</evidence>
<keyword evidence="4 6" id="KW-0408">Iron</keyword>
<protein>
    <recommendedName>
        <fullName evidence="6">Glycolate oxidase iron-sulfur subunit</fullName>
        <ecNumber evidence="6">1.1.99.14</ecNumber>
    </recommendedName>
</protein>
<dbReference type="InterPro" id="IPR004017">
    <property type="entry name" value="Cys_rich_dom"/>
</dbReference>
<dbReference type="STRING" id="574376.BAMA_19535"/>
<dbReference type="InterPro" id="IPR017900">
    <property type="entry name" value="4Fe4S_Fe_S_CS"/>
</dbReference>
<evidence type="ECO:0000313" key="9">
    <source>
        <dbReference type="Proteomes" id="UP000027822"/>
    </source>
</evidence>
<evidence type="ECO:0000256" key="5">
    <source>
        <dbReference type="ARBA" id="ARBA00023014"/>
    </source>
</evidence>
<dbReference type="GO" id="GO:0051539">
    <property type="term" value="F:4 iron, 4 sulfur cluster binding"/>
    <property type="evidence" value="ECO:0007669"/>
    <property type="project" value="UniProtKB-UniRule"/>
</dbReference>
<evidence type="ECO:0000256" key="2">
    <source>
        <dbReference type="ARBA" id="ARBA00022723"/>
    </source>
</evidence>
<accession>A0A073JYA0</accession>
<keyword evidence="5 6" id="KW-0411">Iron-sulfur</keyword>
<dbReference type="EMBL" id="JOTN01000005">
    <property type="protein sequence ID" value="KEK19959.1"/>
    <property type="molecule type" value="Genomic_DNA"/>
</dbReference>
<dbReference type="InterPro" id="IPR009051">
    <property type="entry name" value="Helical_ferredxn"/>
</dbReference>
<dbReference type="PANTHER" id="PTHR32479:SF17">
    <property type="entry name" value="GLYCOLATE OXIDASE IRON-SULFUR SUBUNIT"/>
    <property type="match status" value="1"/>
</dbReference>
<keyword evidence="2 6" id="KW-0479">Metal-binding</keyword>
<dbReference type="InterPro" id="IPR012257">
    <property type="entry name" value="Glc_ox_4Fe-4S"/>
</dbReference>
<dbReference type="PIRSF" id="PIRSF000139">
    <property type="entry name" value="Glc_ox_4Fe-4S"/>
    <property type="match status" value="1"/>
</dbReference>
<organism evidence="8 9">
    <name type="scientific">Bacillus manliponensis</name>
    <dbReference type="NCBI Taxonomy" id="574376"/>
    <lineage>
        <taxon>Bacteria</taxon>
        <taxon>Bacillati</taxon>
        <taxon>Bacillota</taxon>
        <taxon>Bacilli</taxon>
        <taxon>Bacillales</taxon>
        <taxon>Bacillaceae</taxon>
        <taxon>Bacillus</taxon>
        <taxon>Bacillus cereus group</taxon>
    </lineage>
</organism>
<comment type="function">
    <text evidence="6">Component of a complex that catalyzes the oxidation of glycolate to glyoxylate.</text>
</comment>
<dbReference type="Pfam" id="PF13183">
    <property type="entry name" value="Fer4_8"/>
    <property type="match status" value="1"/>
</dbReference>
<dbReference type="Gene3D" id="1.10.1060.10">
    <property type="entry name" value="Alpha-helical ferredoxin"/>
    <property type="match status" value="1"/>
</dbReference>
<dbReference type="EC" id="1.1.99.14" evidence="6"/>
<evidence type="ECO:0000259" key="7">
    <source>
        <dbReference type="PROSITE" id="PS51379"/>
    </source>
</evidence>
<dbReference type="OrthoDB" id="9770306at2"/>
<keyword evidence="1 6" id="KW-0004">4Fe-4S</keyword>
<dbReference type="PROSITE" id="PS51379">
    <property type="entry name" value="4FE4S_FER_2"/>
    <property type="match status" value="2"/>
</dbReference>
<dbReference type="GO" id="GO:0019154">
    <property type="term" value="F:glycolate dehydrogenase activity"/>
    <property type="evidence" value="ECO:0007669"/>
    <property type="project" value="UniProtKB-EC"/>
</dbReference>
<keyword evidence="6" id="KW-0813">Transport</keyword>
<evidence type="ECO:0000256" key="6">
    <source>
        <dbReference type="PIRNR" id="PIRNR000139"/>
    </source>
</evidence>
<feature type="domain" description="4Fe-4S ferredoxin-type" evidence="7">
    <location>
        <begin position="55"/>
        <end position="84"/>
    </location>
</feature>
<sequence length="421" mass="47219">MSREILAYEETFQCVQCGYCLPVCPTYITMEKETHSPRGRINLVKMVAEGKLSLDEISNSLELCLGCRACETACPTNVPYGEILQSAKEALAKDKRKSRFGNFFMKEALSNKKMMRAAGMGIQVAQKAGLTKMAKQTGMMRVLPENLRAFEEVAPNIQVPKKKNRKYTVFPANGTCHYRIGFFVGCMMDVMFAKINDLSMKLLQLSGCEVTLIEEQTCCGALQHHAGETEIAKGLAQKNIEVFEKHSFDYVVNSIGGCGAMLVEYPHLFEKNSEWYERAVRFSKSCADISVLLAKLQLPIVKEMKKVVTYQPSCHLRNVQKVINEPVELLHQVKGITYVPHKQMDMCCGSAGVYNIVHFEESMEILGKKMEHVNEVEPDIIVTTNPGCHLQMKLGVKRSGNNKKTEVMHLVELLAVACDIQ</sequence>
<dbReference type="InterPro" id="IPR017896">
    <property type="entry name" value="4Fe4S_Fe-S-bd"/>
</dbReference>
<keyword evidence="3" id="KW-0677">Repeat</keyword>
<gene>
    <name evidence="8" type="ORF">BAMA_19535</name>
</gene>
<dbReference type="PROSITE" id="PS00198">
    <property type="entry name" value="4FE4S_FER_1"/>
    <property type="match status" value="2"/>
</dbReference>
<comment type="catalytic activity">
    <reaction evidence="6">
        <text>glycolate + A = glyoxylate + AH2</text>
        <dbReference type="Rhea" id="RHEA:21264"/>
        <dbReference type="ChEBI" id="CHEBI:13193"/>
        <dbReference type="ChEBI" id="CHEBI:17499"/>
        <dbReference type="ChEBI" id="CHEBI:29805"/>
        <dbReference type="ChEBI" id="CHEBI:36655"/>
        <dbReference type="EC" id="1.1.99.14"/>
    </reaction>
</comment>
<dbReference type="GO" id="GO:0046872">
    <property type="term" value="F:metal ion binding"/>
    <property type="evidence" value="ECO:0007669"/>
    <property type="project" value="UniProtKB-UniRule"/>
</dbReference>
<dbReference type="PANTHER" id="PTHR32479">
    <property type="entry name" value="GLYCOLATE OXIDASE IRON-SULFUR SUBUNIT"/>
    <property type="match status" value="1"/>
</dbReference>
<feature type="domain" description="4Fe-4S ferredoxin-type" evidence="7">
    <location>
        <begin position="4"/>
        <end position="33"/>
    </location>
</feature>
<keyword evidence="6" id="KW-0249">Electron transport</keyword>
<evidence type="ECO:0000256" key="4">
    <source>
        <dbReference type="ARBA" id="ARBA00023004"/>
    </source>
</evidence>